<comment type="subcellular location">
    <subcellularLocation>
        <location evidence="1">Endoplasmic reticulum</location>
    </subcellularLocation>
    <subcellularLocation>
        <location evidence="2">Golgi apparatus</location>
    </subcellularLocation>
</comment>
<keyword evidence="4" id="KW-0813">Transport</keyword>
<keyword evidence="7" id="KW-0333">Golgi apparatus</keyword>
<dbReference type="CDD" id="cd14943">
    <property type="entry name" value="TRAPPC5_Trs31"/>
    <property type="match status" value="1"/>
</dbReference>
<dbReference type="SUPFAM" id="SSF111126">
    <property type="entry name" value="Ligand-binding domain in the NO signalling and Golgi transport"/>
    <property type="match status" value="1"/>
</dbReference>
<evidence type="ECO:0000259" key="9">
    <source>
        <dbReference type="Pfam" id="PF24779"/>
    </source>
</evidence>
<evidence type="ECO:0000256" key="5">
    <source>
        <dbReference type="ARBA" id="ARBA00022824"/>
    </source>
</evidence>
<accession>A0ABQ9YK94</accession>
<organism evidence="10 11">
    <name type="scientific">Blattamonas nauphoetae</name>
    <dbReference type="NCBI Taxonomy" id="2049346"/>
    <lineage>
        <taxon>Eukaryota</taxon>
        <taxon>Metamonada</taxon>
        <taxon>Preaxostyla</taxon>
        <taxon>Oxymonadida</taxon>
        <taxon>Blattamonas</taxon>
    </lineage>
</organism>
<dbReference type="Pfam" id="PF24779">
    <property type="entry name" value="UTP23_sensor"/>
    <property type="match status" value="1"/>
</dbReference>
<dbReference type="Pfam" id="PF04051">
    <property type="entry name" value="TRAPP"/>
    <property type="match status" value="1"/>
</dbReference>
<evidence type="ECO:0000256" key="1">
    <source>
        <dbReference type="ARBA" id="ARBA00004240"/>
    </source>
</evidence>
<dbReference type="InterPro" id="IPR007194">
    <property type="entry name" value="TRAPP_component"/>
</dbReference>
<feature type="region of interest" description="Disordered" evidence="8">
    <location>
        <begin position="263"/>
        <end position="320"/>
    </location>
</feature>
<comment type="caution">
    <text evidence="10">The sequence shown here is derived from an EMBL/GenBank/DDBJ whole genome shotgun (WGS) entry which is preliminary data.</text>
</comment>
<comment type="similarity">
    <text evidence="3">Belongs to the TRAPP small subunits family. BET3 subfamily.</text>
</comment>
<dbReference type="InterPro" id="IPR024096">
    <property type="entry name" value="NO_sig/Golgi_transp_ligand-bd"/>
</dbReference>
<feature type="domain" description="UTP23 sensor motif region" evidence="9">
    <location>
        <begin position="290"/>
        <end position="305"/>
    </location>
</feature>
<evidence type="ECO:0000256" key="3">
    <source>
        <dbReference type="ARBA" id="ARBA00006218"/>
    </source>
</evidence>
<protein>
    <submittedName>
        <fullName evidence="10">Trafficking protein particle complex subunit 5</fullName>
    </submittedName>
</protein>
<keyword evidence="6" id="KW-0931">ER-Golgi transport</keyword>
<sequence length="320" mass="36465">MSRLTGQSAHAPLEKPIGASPRGEVNVSAFGHLYCAAFDYCKRRCKTLPEISAKLESLGYDVGHRTLELLGYRTKEKTHETRISTMFTKTLLGVWNYLFTSDYKLLKYTDEQRPYGIRDSQPLTNLYMQPPAEWKNFDPSIFIAGIIKGVLCASDFPCIVLVYPSTDGTVEFIPTFEDEVLEREKLLAKYEKSRDRRFCMAVGNLHDLHLLRLIPGVPLVHLNRNVMVLEKPSLRTLEFSAMIKQDKEKAEAEVVQQNIQRYEQSTSASQLRTPAEEAELSKPSQSIVHRHKKAKGPNPLAIKKKAPKERYQTPPTKKKN</sequence>
<evidence type="ECO:0000256" key="2">
    <source>
        <dbReference type="ARBA" id="ARBA00004555"/>
    </source>
</evidence>
<name>A0ABQ9YK94_9EUKA</name>
<evidence type="ECO:0000256" key="4">
    <source>
        <dbReference type="ARBA" id="ARBA00022448"/>
    </source>
</evidence>
<reference evidence="10 11" key="1">
    <citation type="journal article" date="2022" name="bioRxiv">
        <title>Genomics of Preaxostyla Flagellates Illuminates Evolutionary Transitions and the Path Towards Mitochondrial Loss.</title>
        <authorList>
            <person name="Novak L.V.F."/>
            <person name="Treitli S.C."/>
            <person name="Pyrih J."/>
            <person name="Halakuc P."/>
            <person name="Pipaliya S.V."/>
            <person name="Vacek V."/>
            <person name="Brzon O."/>
            <person name="Soukal P."/>
            <person name="Eme L."/>
            <person name="Dacks J.B."/>
            <person name="Karnkowska A."/>
            <person name="Elias M."/>
            <person name="Hampl V."/>
        </authorList>
    </citation>
    <scope>NUCLEOTIDE SEQUENCE [LARGE SCALE GENOMIC DNA]</scope>
    <source>
        <strain evidence="10">NAU3</strain>
        <tissue evidence="10">Gut</tissue>
    </source>
</reference>
<evidence type="ECO:0000256" key="6">
    <source>
        <dbReference type="ARBA" id="ARBA00022892"/>
    </source>
</evidence>
<dbReference type="InterPro" id="IPR016696">
    <property type="entry name" value="TRAPP-I_su5"/>
</dbReference>
<proteinExistence type="inferred from homology"/>
<evidence type="ECO:0000313" key="10">
    <source>
        <dbReference type="EMBL" id="KAK2964167.1"/>
    </source>
</evidence>
<dbReference type="Gene3D" id="3.30.1380.20">
    <property type="entry name" value="Trafficking protein particle complex subunit 3"/>
    <property type="match status" value="1"/>
</dbReference>
<gene>
    <name evidence="10" type="ORF">BLNAU_698</name>
</gene>
<evidence type="ECO:0000313" key="11">
    <source>
        <dbReference type="Proteomes" id="UP001281761"/>
    </source>
</evidence>
<dbReference type="InterPro" id="IPR057776">
    <property type="entry name" value="UTP23_sensor"/>
</dbReference>
<evidence type="ECO:0000256" key="7">
    <source>
        <dbReference type="ARBA" id="ARBA00023034"/>
    </source>
</evidence>
<keyword evidence="5" id="KW-0256">Endoplasmic reticulum</keyword>
<dbReference type="PANTHER" id="PTHR20902:SF0">
    <property type="entry name" value="TRAFFICKING PROTEIN PARTICLE COMPLEX SUBUNIT 5"/>
    <property type="match status" value="1"/>
</dbReference>
<dbReference type="Proteomes" id="UP001281761">
    <property type="component" value="Unassembled WGS sequence"/>
</dbReference>
<keyword evidence="11" id="KW-1185">Reference proteome</keyword>
<evidence type="ECO:0000256" key="8">
    <source>
        <dbReference type="SAM" id="MobiDB-lite"/>
    </source>
</evidence>
<feature type="compositionally biased region" description="Polar residues" evidence="8">
    <location>
        <begin position="263"/>
        <end position="272"/>
    </location>
</feature>
<dbReference type="PANTHER" id="PTHR20902">
    <property type="entry name" value="41-2 PROTEIN ANTIGEN-RELATED"/>
    <property type="match status" value="1"/>
</dbReference>
<dbReference type="EMBL" id="JARBJD010000003">
    <property type="protein sequence ID" value="KAK2964167.1"/>
    <property type="molecule type" value="Genomic_DNA"/>
</dbReference>